<evidence type="ECO:0000313" key="2">
    <source>
        <dbReference type="EMBL" id="WAM34216.1"/>
    </source>
</evidence>
<reference evidence="2" key="1">
    <citation type="submission" date="2022-12" db="EMBL/GenBank/DDBJ databases">
        <authorList>
            <person name="Bing R.G."/>
            <person name="Willard D.J."/>
            <person name="Manesh M.J.H."/>
            <person name="Laemthong T."/>
            <person name="Crosby J.R."/>
            <person name="Kelly R.M."/>
        </authorList>
    </citation>
    <scope>NUCLEOTIDE SEQUENCE</scope>
    <source>
        <strain evidence="2">DSM 8990</strain>
    </source>
</reference>
<sequence length="261" mass="29448">MPKLLLLYGSYFKVNIKKLVEYKGDFIFNLISVLVWVSIGLINIGIIFDKLQSLKGWSLPEISLLYGMWSLTFAMYNAFGNGILDIENHIVTGSMDVLLTKPISPLFQIVCSRINTMGVGFLVFGVVVMIISAYNINYTWNVLKILYLIVTSITGGLLIFATYLILGSLAFWLLHSTSAIRIGYDIHKFAQYPLSIYGDGIKIILVTIFPYAFTNYYPIAFLLGKVPVFYGILSPIFCIIIFILSLRIWRLGLKRYEGTGS</sequence>
<keyword evidence="1" id="KW-0472">Membrane</keyword>
<feature type="transmembrane region" description="Helical" evidence="1">
    <location>
        <begin position="194"/>
        <end position="213"/>
    </location>
</feature>
<dbReference type="PANTHER" id="PTHR36833">
    <property type="entry name" value="SLR0610 PROTEIN-RELATED"/>
    <property type="match status" value="1"/>
</dbReference>
<dbReference type="EMBL" id="CP113865">
    <property type="protein sequence ID" value="WAM34216.1"/>
    <property type="molecule type" value="Genomic_DNA"/>
</dbReference>
<feature type="transmembrane region" description="Helical" evidence="1">
    <location>
        <begin position="26"/>
        <end position="48"/>
    </location>
</feature>
<evidence type="ECO:0000256" key="1">
    <source>
        <dbReference type="SAM" id="Phobius"/>
    </source>
</evidence>
<dbReference type="PANTHER" id="PTHR36833:SF1">
    <property type="entry name" value="INTEGRAL MEMBRANE TRANSPORT PROTEIN"/>
    <property type="match status" value="1"/>
</dbReference>
<dbReference type="InterPro" id="IPR010390">
    <property type="entry name" value="ABC-2_transporter-like"/>
</dbReference>
<gene>
    <name evidence="2" type="ORF">OTK00_000395</name>
</gene>
<organism evidence="2 3">
    <name type="scientific">Caldicellulosiruptor morganii</name>
    <dbReference type="NCBI Taxonomy" id="1387555"/>
    <lineage>
        <taxon>Bacteria</taxon>
        <taxon>Bacillati</taxon>
        <taxon>Bacillota</taxon>
        <taxon>Bacillota incertae sedis</taxon>
        <taxon>Caldicellulosiruptorales</taxon>
        <taxon>Caldicellulosiruptoraceae</taxon>
        <taxon>Caldicellulosiruptor</taxon>
    </lineage>
</organism>
<keyword evidence="1" id="KW-0812">Transmembrane</keyword>
<name>A0ABY7BSK6_9FIRM</name>
<evidence type="ECO:0000313" key="3">
    <source>
        <dbReference type="Proteomes" id="UP001164909"/>
    </source>
</evidence>
<keyword evidence="3" id="KW-1185">Reference proteome</keyword>
<feature type="transmembrane region" description="Helical" evidence="1">
    <location>
        <begin position="228"/>
        <end position="249"/>
    </location>
</feature>
<dbReference type="Pfam" id="PF06182">
    <property type="entry name" value="ABC2_membrane_6"/>
    <property type="match status" value="1"/>
</dbReference>
<accession>A0ABY7BSK6</accession>
<feature type="transmembrane region" description="Helical" evidence="1">
    <location>
        <begin position="114"/>
        <end position="134"/>
    </location>
</feature>
<proteinExistence type="predicted"/>
<feature type="transmembrane region" description="Helical" evidence="1">
    <location>
        <begin position="146"/>
        <end position="174"/>
    </location>
</feature>
<dbReference type="Proteomes" id="UP001164909">
    <property type="component" value="Chromosome"/>
</dbReference>
<dbReference type="RefSeq" id="WP_045170456.1">
    <property type="nucleotide sequence ID" value="NZ_CP113865.1"/>
</dbReference>
<protein>
    <submittedName>
        <fullName evidence="2">ABC-2 family transporter protein</fullName>
    </submittedName>
</protein>
<keyword evidence="1" id="KW-1133">Transmembrane helix</keyword>